<dbReference type="AlphaFoldDB" id="A0A4U0XJ80"/>
<evidence type="ECO:0000313" key="3">
    <source>
        <dbReference type="EMBL" id="TKA77234.1"/>
    </source>
</evidence>
<proteinExistence type="predicted"/>
<gene>
    <name evidence="3" type="ORF">B0A49_00775</name>
</gene>
<evidence type="ECO:0000256" key="1">
    <source>
        <dbReference type="SAM" id="MobiDB-lite"/>
    </source>
</evidence>
<dbReference type="InterPro" id="IPR057334">
    <property type="entry name" value="PH_2nd_LRR"/>
</dbReference>
<feature type="domain" description="PH" evidence="2">
    <location>
        <begin position="131"/>
        <end position="272"/>
    </location>
</feature>
<dbReference type="EMBL" id="NAJN01000197">
    <property type="protein sequence ID" value="TKA77234.1"/>
    <property type="molecule type" value="Genomic_DNA"/>
</dbReference>
<feature type="compositionally biased region" description="Basic and acidic residues" evidence="1">
    <location>
        <begin position="1"/>
        <end position="11"/>
    </location>
</feature>
<comment type="caution">
    <text evidence="3">The sequence shown here is derived from an EMBL/GenBank/DDBJ whole genome shotgun (WGS) entry which is preliminary data.</text>
</comment>
<dbReference type="InterPro" id="IPR032675">
    <property type="entry name" value="LRR_dom_sf"/>
</dbReference>
<dbReference type="InterPro" id="IPR001849">
    <property type="entry name" value="PH_domain"/>
</dbReference>
<organism evidence="3 4">
    <name type="scientific">Cryomyces minteri</name>
    <dbReference type="NCBI Taxonomy" id="331657"/>
    <lineage>
        <taxon>Eukaryota</taxon>
        <taxon>Fungi</taxon>
        <taxon>Dikarya</taxon>
        <taxon>Ascomycota</taxon>
        <taxon>Pezizomycotina</taxon>
        <taxon>Dothideomycetes</taxon>
        <taxon>Dothideomycetes incertae sedis</taxon>
        <taxon>Cryomyces</taxon>
    </lineage>
</organism>
<dbReference type="PROSITE" id="PS50003">
    <property type="entry name" value="PH_DOMAIN"/>
    <property type="match status" value="1"/>
</dbReference>
<dbReference type="SUPFAM" id="SSF52047">
    <property type="entry name" value="RNI-like"/>
    <property type="match status" value="1"/>
</dbReference>
<evidence type="ECO:0000313" key="4">
    <source>
        <dbReference type="Proteomes" id="UP000308768"/>
    </source>
</evidence>
<protein>
    <recommendedName>
        <fullName evidence="2">PH domain-containing protein</fullName>
    </recommendedName>
</protein>
<dbReference type="Gene3D" id="3.80.10.10">
    <property type="entry name" value="Ribonuclease Inhibitor"/>
    <property type="match status" value="1"/>
</dbReference>
<feature type="compositionally biased region" description="Basic and acidic residues" evidence="1">
    <location>
        <begin position="1148"/>
        <end position="1158"/>
    </location>
</feature>
<dbReference type="SMART" id="SM00233">
    <property type="entry name" value="PH"/>
    <property type="match status" value="1"/>
</dbReference>
<reference evidence="3 4" key="1">
    <citation type="submission" date="2017-03" db="EMBL/GenBank/DDBJ databases">
        <title>Genomes of endolithic fungi from Antarctica.</title>
        <authorList>
            <person name="Coleine C."/>
            <person name="Masonjones S."/>
            <person name="Stajich J.E."/>
        </authorList>
    </citation>
    <scope>NUCLEOTIDE SEQUENCE [LARGE SCALE GENOMIC DNA]</scope>
    <source>
        <strain evidence="3 4">CCFEE 5187</strain>
    </source>
</reference>
<dbReference type="STRING" id="331657.A0A4U0XJ80"/>
<feature type="compositionally biased region" description="Polar residues" evidence="1">
    <location>
        <begin position="19"/>
        <end position="29"/>
    </location>
</feature>
<accession>A0A4U0XJ80</accession>
<feature type="compositionally biased region" description="Basic and acidic residues" evidence="1">
    <location>
        <begin position="1183"/>
        <end position="1192"/>
    </location>
</feature>
<dbReference type="OrthoDB" id="120976at2759"/>
<dbReference type="SMART" id="SM00368">
    <property type="entry name" value="LRR_RI"/>
    <property type="match status" value="4"/>
</dbReference>
<dbReference type="InterPro" id="IPR052394">
    <property type="entry name" value="LRR-containing"/>
</dbReference>
<keyword evidence="4" id="KW-1185">Reference proteome</keyword>
<dbReference type="PANTHER" id="PTHR24114:SF2">
    <property type="entry name" value="F-BOX DOMAIN-CONTAINING PROTEIN-RELATED"/>
    <property type="match status" value="1"/>
</dbReference>
<dbReference type="Proteomes" id="UP000308768">
    <property type="component" value="Unassembled WGS sequence"/>
</dbReference>
<evidence type="ECO:0000259" key="2">
    <source>
        <dbReference type="PROSITE" id="PS50003"/>
    </source>
</evidence>
<dbReference type="SUPFAM" id="SSF50729">
    <property type="entry name" value="PH domain-like"/>
    <property type="match status" value="1"/>
</dbReference>
<dbReference type="Pfam" id="PF25353">
    <property type="entry name" value="PH_2nd_LRR"/>
    <property type="match status" value="1"/>
</dbReference>
<feature type="region of interest" description="Disordered" evidence="1">
    <location>
        <begin position="1"/>
        <end position="125"/>
    </location>
</feature>
<feature type="region of interest" description="Disordered" evidence="1">
    <location>
        <begin position="170"/>
        <end position="212"/>
    </location>
</feature>
<feature type="compositionally biased region" description="Polar residues" evidence="1">
    <location>
        <begin position="191"/>
        <end position="206"/>
    </location>
</feature>
<name>A0A4U0XJ80_9PEZI</name>
<sequence>MSRAGGDDRGAGSKRKSLFSLSALTQITPNRDEGRSPSRTLRKSRTPSFEPELPSTTRDESPRYRDASDSPKIRPPVLPSRGASNRPPSVFGSLRSLRSAGDEDTLMTATSSKAPSINWGDTDGTGGHARTVYHHGEVQTSSGMFRRKREHLVLTDTHLVRCKNQAKASDMFSAVPPPSGKVSSVHRHASMPSTGSAQDLQSLHSDSSGDKEGRIPLRQVVAVHRLDDGRPYFAIEVDYLDDDTNQASSMTLQLGDPEELGVWLTRIRNAANRIRLQELNPIIVSNSKNAARAVERDNDYDPGDYAIYKVVQRPASRSGGRSSDDLSKIASTVCFLAIGIHKGSFGILALTALRLSETDDTFELTFRLPMQPSKVLYLASLASHDIAIRLHHAENRLRPECAHRLYTFTVPSLVERELLPPVESDVEDHNCLVRTLIAYCVAYEVNPTNIRYTITYDCEDAPQFALLKPADSRRQEYSALELLAVMRALRYNETFGTISFASVRLDCLNGLHDKHGSELVCSQTKRGTPIRATVEELGRSCLLVQEVRALAVTSKKLRRMNFAGCITAKPPQYIDNHKSKANDIGCGIVEALFPLCRHQTTNVDWIVLNGIQLGETDLDYLVGASVEKACHFRAIEMSKCGLTDRSLSLILDALRAQDNTLESIDISGNIARLSPSTFEAQISVFGFIRKIDLSHVQRTSGAEALIPAETLRAWRLEELRLSGTPVNAQTVEAIASYLRSSQSETLRELRLDHTYLSGGDIALIMHAMTRQPGQARNLHLDISQNHLDKDHDQLATTIASGLAPSHLTIQSIEYEEESLFRELILALGTNNSVRSLDISKASLPCDASEDTCRALERMFSENKTLEVLDISGEDSRLEISKFGVGINRALRGLRRNTALVILHVKYQKLGLQGASTLADVLKENKTLRELHCENNHIPLSGFTDLINALSRNTTLVYLSPMTESRAEALKKTESQVKAIRDETPTSPRSPLQSKASPLSAAGFGMRRGLANVKKNVGKASSYTSSYTHSHTHKERSGSPAAITQLSDQDIKAALRLVDESWDRQTYRLEQYLMRNYNMMNGIPTAMEIEEEDFERPDSVGSLGKILEQVRFDTTPTTEKELQFAAVKSPEDAPPGPFDTSSSEAESPEALRMKQDRRLPKLGSNLWDNSAGTAGEHTPGIERFAQEQKGFYD</sequence>
<feature type="compositionally biased region" description="Basic and acidic residues" evidence="1">
    <location>
        <begin position="57"/>
        <end position="72"/>
    </location>
</feature>
<feature type="region of interest" description="Disordered" evidence="1">
    <location>
        <begin position="1125"/>
        <end position="1192"/>
    </location>
</feature>
<dbReference type="PANTHER" id="PTHR24114">
    <property type="entry name" value="LEUCINE RICH REPEAT FAMILY PROTEIN"/>
    <property type="match status" value="1"/>
</dbReference>